<dbReference type="Proteomes" id="UP000266778">
    <property type="component" value="Chromosome"/>
</dbReference>
<dbReference type="EMBL" id="CP025706">
    <property type="protein sequence ID" value="QLI60202.1"/>
    <property type="molecule type" value="Genomic_DNA"/>
</dbReference>
<evidence type="ECO:0000313" key="3">
    <source>
        <dbReference type="Proteomes" id="UP000266778"/>
    </source>
</evidence>
<protein>
    <submittedName>
        <fullName evidence="2">Uncharacterized protein</fullName>
    </submittedName>
</protein>
<dbReference type="AlphaFoldDB" id="A0A7D5UJN8"/>
<feature type="compositionally biased region" description="Basic and acidic residues" evidence="1">
    <location>
        <begin position="55"/>
        <end position="75"/>
    </location>
</feature>
<organism evidence="2 3">
    <name type="scientific">Aeromonas caviae</name>
    <name type="common">Aeromonas punctata</name>
    <dbReference type="NCBI Taxonomy" id="648"/>
    <lineage>
        <taxon>Bacteria</taxon>
        <taxon>Pseudomonadati</taxon>
        <taxon>Pseudomonadota</taxon>
        <taxon>Gammaproteobacteria</taxon>
        <taxon>Aeromonadales</taxon>
        <taxon>Aeromonadaceae</taxon>
        <taxon>Aeromonas</taxon>
    </lineage>
</organism>
<feature type="region of interest" description="Disordered" evidence="1">
    <location>
        <begin position="48"/>
        <end position="75"/>
    </location>
</feature>
<gene>
    <name evidence="2" type="ORF">C1C91_22050</name>
</gene>
<evidence type="ECO:0000256" key="1">
    <source>
        <dbReference type="SAM" id="MobiDB-lite"/>
    </source>
</evidence>
<sequence length="137" mass="15368">MFNLNPMTARNGGDANEIEPLCCISERTVLFGEKALVITARLPIMRPCQHGGTRQPDEPASLRKWAPKEKRKQPLDFRSEERKMRLLNAISVTLFNNLNQAICVGTHSIEHQKQFLISMSDEVTKATKVAAVNSAIH</sequence>
<reference evidence="2" key="1">
    <citation type="journal article" date="2019" name="J Environ">
        <title>Genetic characterization and potential molecular dissemination mechanism of tet (31) gene in Aeromonas caviae from an oxytetracycline wastewater treatment system.</title>
        <authorList>
            <person name="Shi Y."/>
            <person name="Tian Z."/>
            <person name="Leclercq S.O."/>
            <person name="Zhang H."/>
            <person name="Yang M."/>
            <person name="Zhang Y."/>
        </authorList>
    </citation>
    <scope>NUCLEOTIDE SEQUENCE</scope>
    <source>
        <strain evidence="2">T25-39</strain>
    </source>
</reference>
<name>A0A7D5UJN8_AERCA</name>
<evidence type="ECO:0000313" key="2">
    <source>
        <dbReference type="EMBL" id="QLI60202.1"/>
    </source>
</evidence>
<accession>A0A7D5UJN8</accession>
<proteinExistence type="predicted"/>